<sequence length="465" mass="52132">MAQFLDIPLELLPIIFGFILPSRYLANLCLVNRSFHTFASPRLYHQIVIFPWQKEIKLKIALLFRTLAECPYLARHVQRIELRIFPKALASTTYNSLLDNCVRGIQNCVNLRSCTWTRDGSFNSAVMSALQGCHNLQEIELNGHDTGAYNPIALVQFQRLSKLTLIMPSAQIIDIMPSWMSVTGATLRHLSIICKSSSLITDALLESIAPNLVELDHLHLIGCPKITHEGVGAIVSTNRSGLIALGLESFSSSFDINEFHRRCSKTKSLGRLQNITLTTSTEKTLSVWIKDVNTLLAALPLETLHLNAPPPLVNVQMTSDFWRNIVDAHSTLLTSFSIHRIQIDIDSLRDICYKCHRLEQIFIVAERRDLDVVAQCLAPAHRLRSIHINFPMASGEPVAHGLLMSDALYIARQCSATLTQIGCNTRVWQVNRSFTVNADGETITETSLSPYERPEIPEQFLVARG</sequence>
<gene>
    <name evidence="1" type="ORF">BJ138DRAFT_1173181</name>
</gene>
<keyword evidence="2" id="KW-1185">Reference proteome</keyword>
<dbReference type="EMBL" id="MU267715">
    <property type="protein sequence ID" value="KAH7910379.1"/>
    <property type="molecule type" value="Genomic_DNA"/>
</dbReference>
<protein>
    <submittedName>
        <fullName evidence="1">Uncharacterized protein</fullName>
    </submittedName>
</protein>
<name>A0ACB8AAW8_9AGAM</name>
<organism evidence="1 2">
    <name type="scientific">Hygrophoropsis aurantiaca</name>
    <dbReference type="NCBI Taxonomy" id="72124"/>
    <lineage>
        <taxon>Eukaryota</taxon>
        <taxon>Fungi</taxon>
        <taxon>Dikarya</taxon>
        <taxon>Basidiomycota</taxon>
        <taxon>Agaricomycotina</taxon>
        <taxon>Agaricomycetes</taxon>
        <taxon>Agaricomycetidae</taxon>
        <taxon>Boletales</taxon>
        <taxon>Coniophorineae</taxon>
        <taxon>Hygrophoropsidaceae</taxon>
        <taxon>Hygrophoropsis</taxon>
    </lineage>
</organism>
<proteinExistence type="predicted"/>
<dbReference type="Proteomes" id="UP000790377">
    <property type="component" value="Unassembled WGS sequence"/>
</dbReference>
<evidence type="ECO:0000313" key="2">
    <source>
        <dbReference type="Proteomes" id="UP000790377"/>
    </source>
</evidence>
<reference evidence="1" key="1">
    <citation type="journal article" date="2021" name="New Phytol.">
        <title>Evolutionary innovations through gain and loss of genes in the ectomycorrhizal Boletales.</title>
        <authorList>
            <person name="Wu G."/>
            <person name="Miyauchi S."/>
            <person name="Morin E."/>
            <person name="Kuo A."/>
            <person name="Drula E."/>
            <person name="Varga T."/>
            <person name="Kohler A."/>
            <person name="Feng B."/>
            <person name="Cao Y."/>
            <person name="Lipzen A."/>
            <person name="Daum C."/>
            <person name="Hundley H."/>
            <person name="Pangilinan J."/>
            <person name="Johnson J."/>
            <person name="Barry K."/>
            <person name="LaButti K."/>
            <person name="Ng V."/>
            <person name="Ahrendt S."/>
            <person name="Min B."/>
            <person name="Choi I.G."/>
            <person name="Park H."/>
            <person name="Plett J.M."/>
            <person name="Magnuson J."/>
            <person name="Spatafora J.W."/>
            <person name="Nagy L.G."/>
            <person name="Henrissat B."/>
            <person name="Grigoriev I.V."/>
            <person name="Yang Z.L."/>
            <person name="Xu J."/>
            <person name="Martin F.M."/>
        </authorList>
    </citation>
    <scope>NUCLEOTIDE SEQUENCE</scope>
    <source>
        <strain evidence="1">ATCC 28755</strain>
    </source>
</reference>
<evidence type="ECO:0000313" key="1">
    <source>
        <dbReference type="EMBL" id="KAH7910379.1"/>
    </source>
</evidence>
<accession>A0ACB8AAW8</accession>
<comment type="caution">
    <text evidence="1">The sequence shown here is derived from an EMBL/GenBank/DDBJ whole genome shotgun (WGS) entry which is preliminary data.</text>
</comment>